<dbReference type="Pfam" id="PF12802">
    <property type="entry name" value="MarR_2"/>
    <property type="match status" value="1"/>
</dbReference>
<comment type="caution">
    <text evidence="2">The sequence shown here is derived from an EMBL/GenBank/DDBJ whole genome shotgun (WGS) entry which is preliminary data.</text>
</comment>
<dbReference type="PANTHER" id="PTHR33164:SF95">
    <property type="entry name" value="TRANSCRIPTIONAL REGULATOR"/>
    <property type="match status" value="1"/>
</dbReference>
<dbReference type="InterPro" id="IPR036388">
    <property type="entry name" value="WH-like_DNA-bd_sf"/>
</dbReference>
<protein>
    <submittedName>
        <fullName evidence="2">MarR family winged helix-turn-helix transcriptional regulator</fullName>
    </submittedName>
</protein>
<evidence type="ECO:0000313" key="3">
    <source>
        <dbReference type="Proteomes" id="UP001597417"/>
    </source>
</evidence>
<evidence type="ECO:0000259" key="1">
    <source>
        <dbReference type="PROSITE" id="PS50995"/>
    </source>
</evidence>
<dbReference type="Gene3D" id="1.10.10.10">
    <property type="entry name" value="Winged helix-like DNA-binding domain superfamily/Winged helix DNA-binding domain"/>
    <property type="match status" value="2"/>
</dbReference>
<keyword evidence="3" id="KW-1185">Reference proteome</keyword>
<dbReference type="SMART" id="SM00347">
    <property type="entry name" value="HTH_MARR"/>
    <property type="match status" value="2"/>
</dbReference>
<feature type="domain" description="HTH marR-type" evidence="1">
    <location>
        <begin position="141"/>
        <end position="303"/>
    </location>
</feature>
<sequence length="314" mass="34696">MTARGHDRPSVATASSASTPLVSVPGYLIRRSQAVHNVLWGKLVPGDITPPQYAVLSVLATFPRSDRQQIARLASLDKSSAADVVARLARKAWIRRERDPEDARRYLLSLTEAASIALSSITPQISAVQDALLAVLPESRRTAFMNELTAVARLMPGELGDLPQDTYPVLGLTVPGHLIRRAQQVHTSYWAEIMDGRLTGPQYAVLRVIGRQPEINQRRLGEFAALDNSTTTDIVNRLAGRGWITRETDPTDGRGRILTLTREATTWLQSIHPKVEVVQQRLLEPLRPRQRTGFLRDLARVAFEGDPPEAVSSV</sequence>
<dbReference type="InterPro" id="IPR036390">
    <property type="entry name" value="WH_DNA-bd_sf"/>
</dbReference>
<organism evidence="2 3">
    <name type="scientific">Amycolatopsis pigmentata</name>
    <dbReference type="NCBI Taxonomy" id="450801"/>
    <lineage>
        <taxon>Bacteria</taxon>
        <taxon>Bacillati</taxon>
        <taxon>Actinomycetota</taxon>
        <taxon>Actinomycetes</taxon>
        <taxon>Pseudonocardiales</taxon>
        <taxon>Pseudonocardiaceae</taxon>
        <taxon>Amycolatopsis</taxon>
    </lineage>
</organism>
<dbReference type="PROSITE" id="PS50995">
    <property type="entry name" value="HTH_MARR_2"/>
    <property type="match status" value="2"/>
</dbReference>
<dbReference type="RefSeq" id="WP_378263261.1">
    <property type="nucleotide sequence ID" value="NZ_JBHUKR010000006.1"/>
</dbReference>
<dbReference type="Proteomes" id="UP001597417">
    <property type="component" value="Unassembled WGS sequence"/>
</dbReference>
<accession>A0ABW5FNM6</accession>
<name>A0ABW5FNM6_9PSEU</name>
<reference evidence="3" key="1">
    <citation type="journal article" date="2019" name="Int. J. Syst. Evol. Microbiol.">
        <title>The Global Catalogue of Microorganisms (GCM) 10K type strain sequencing project: providing services to taxonomists for standard genome sequencing and annotation.</title>
        <authorList>
            <consortium name="The Broad Institute Genomics Platform"/>
            <consortium name="The Broad Institute Genome Sequencing Center for Infectious Disease"/>
            <person name="Wu L."/>
            <person name="Ma J."/>
        </authorList>
    </citation>
    <scope>NUCLEOTIDE SEQUENCE [LARGE SCALE GENOMIC DNA]</scope>
    <source>
        <strain evidence="3">CGMCC 4.7645</strain>
    </source>
</reference>
<dbReference type="PANTHER" id="PTHR33164">
    <property type="entry name" value="TRANSCRIPTIONAL REGULATOR, MARR FAMILY"/>
    <property type="match status" value="1"/>
</dbReference>
<proteinExistence type="predicted"/>
<evidence type="ECO:0000313" key="2">
    <source>
        <dbReference type="EMBL" id="MFD2416458.1"/>
    </source>
</evidence>
<dbReference type="Pfam" id="PF01047">
    <property type="entry name" value="MarR"/>
    <property type="match status" value="1"/>
</dbReference>
<dbReference type="InterPro" id="IPR039422">
    <property type="entry name" value="MarR/SlyA-like"/>
</dbReference>
<feature type="domain" description="HTH marR-type" evidence="1">
    <location>
        <begin position="1"/>
        <end position="150"/>
    </location>
</feature>
<dbReference type="EMBL" id="JBHUKR010000006">
    <property type="protein sequence ID" value="MFD2416458.1"/>
    <property type="molecule type" value="Genomic_DNA"/>
</dbReference>
<dbReference type="InterPro" id="IPR000835">
    <property type="entry name" value="HTH_MarR-typ"/>
</dbReference>
<dbReference type="SUPFAM" id="SSF46785">
    <property type="entry name" value="Winged helix' DNA-binding domain"/>
    <property type="match status" value="2"/>
</dbReference>
<gene>
    <name evidence="2" type="ORF">ACFSXZ_08950</name>
</gene>